<feature type="transmembrane region" description="Helical" evidence="3">
    <location>
        <begin position="12"/>
        <end position="32"/>
    </location>
</feature>
<dbReference type="PROSITE" id="PS50887">
    <property type="entry name" value="GGDEF"/>
    <property type="match status" value="1"/>
</dbReference>
<dbReference type="EMBL" id="QOVF01000002">
    <property type="protein sequence ID" value="KAA0694695.1"/>
    <property type="molecule type" value="Genomic_DNA"/>
</dbReference>
<feature type="domain" description="GGDEF" evidence="4">
    <location>
        <begin position="89"/>
        <end position="218"/>
    </location>
</feature>
<dbReference type="EC" id="2.7.7.65" evidence="1"/>
<dbReference type="InterPro" id="IPR043128">
    <property type="entry name" value="Rev_trsase/Diguanyl_cyclase"/>
</dbReference>
<dbReference type="Pfam" id="PF00990">
    <property type="entry name" value="GGDEF"/>
    <property type="match status" value="1"/>
</dbReference>
<gene>
    <name evidence="5" type="ORF">DT594_07320</name>
</gene>
<dbReference type="AlphaFoldDB" id="A0A7V7KV78"/>
<dbReference type="InterPro" id="IPR050469">
    <property type="entry name" value="Diguanylate_Cyclase"/>
</dbReference>
<dbReference type="PANTHER" id="PTHR45138">
    <property type="entry name" value="REGULATORY COMPONENTS OF SENSORY TRANSDUCTION SYSTEM"/>
    <property type="match status" value="1"/>
</dbReference>
<keyword evidence="6" id="KW-1185">Reference proteome</keyword>
<dbReference type="CDD" id="cd01949">
    <property type="entry name" value="GGDEF"/>
    <property type="match status" value="1"/>
</dbReference>
<evidence type="ECO:0000259" key="4">
    <source>
        <dbReference type="PROSITE" id="PS50887"/>
    </source>
</evidence>
<dbReference type="RefSeq" id="WP_149332094.1">
    <property type="nucleotide sequence ID" value="NZ_QOVF01000002.1"/>
</dbReference>
<dbReference type="SUPFAM" id="SSF55073">
    <property type="entry name" value="Nucleotide cyclase"/>
    <property type="match status" value="1"/>
</dbReference>
<evidence type="ECO:0000256" key="1">
    <source>
        <dbReference type="ARBA" id="ARBA00012528"/>
    </source>
</evidence>
<dbReference type="Gene3D" id="3.30.70.270">
    <property type="match status" value="1"/>
</dbReference>
<dbReference type="GO" id="GO:0052621">
    <property type="term" value="F:diguanylate cyclase activity"/>
    <property type="evidence" value="ECO:0007669"/>
    <property type="project" value="UniProtKB-EC"/>
</dbReference>
<dbReference type="Proteomes" id="UP000463138">
    <property type="component" value="Unassembled WGS sequence"/>
</dbReference>
<accession>A0A7V7KV78</accession>
<organism evidence="5 6">
    <name type="scientific">Halopseudomonas laoshanensis</name>
    <dbReference type="NCBI Taxonomy" id="2268758"/>
    <lineage>
        <taxon>Bacteria</taxon>
        <taxon>Pseudomonadati</taxon>
        <taxon>Pseudomonadota</taxon>
        <taxon>Gammaproteobacteria</taxon>
        <taxon>Pseudomonadales</taxon>
        <taxon>Pseudomonadaceae</taxon>
        <taxon>Halopseudomonas</taxon>
    </lineage>
</organism>
<dbReference type="InterPro" id="IPR000160">
    <property type="entry name" value="GGDEF_dom"/>
</dbReference>
<comment type="catalytic activity">
    <reaction evidence="2">
        <text>2 GTP = 3',3'-c-di-GMP + 2 diphosphate</text>
        <dbReference type="Rhea" id="RHEA:24898"/>
        <dbReference type="ChEBI" id="CHEBI:33019"/>
        <dbReference type="ChEBI" id="CHEBI:37565"/>
        <dbReference type="ChEBI" id="CHEBI:58805"/>
        <dbReference type="EC" id="2.7.7.65"/>
    </reaction>
</comment>
<dbReference type="PANTHER" id="PTHR45138:SF9">
    <property type="entry name" value="DIGUANYLATE CYCLASE DGCM-RELATED"/>
    <property type="match status" value="1"/>
</dbReference>
<dbReference type="InterPro" id="IPR029787">
    <property type="entry name" value="Nucleotide_cyclase"/>
</dbReference>
<evidence type="ECO:0000256" key="2">
    <source>
        <dbReference type="ARBA" id="ARBA00034247"/>
    </source>
</evidence>
<dbReference type="NCBIfam" id="TIGR00254">
    <property type="entry name" value="GGDEF"/>
    <property type="match status" value="1"/>
</dbReference>
<protein>
    <recommendedName>
        <fullName evidence="1">diguanylate cyclase</fullName>
        <ecNumber evidence="1">2.7.7.65</ecNumber>
    </recommendedName>
</protein>
<keyword evidence="3" id="KW-1133">Transmembrane helix</keyword>
<dbReference type="SMART" id="SM00267">
    <property type="entry name" value="GGDEF"/>
    <property type="match status" value="1"/>
</dbReference>
<dbReference type="GO" id="GO:1902201">
    <property type="term" value="P:negative regulation of bacterial-type flagellum-dependent cell motility"/>
    <property type="evidence" value="ECO:0007669"/>
    <property type="project" value="TreeGrafter"/>
</dbReference>
<keyword evidence="3" id="KW-0472">Membrane</keyword>
<comment type="caution">
    <text evidence="5">The sequence shown here is derived from an EMBL/GenBank/DDBJ whole genome shotgun (WGS) entry which is preliminary data.</text>
</comment>
<reference evidence="5 6" key="1">
    <citation type="submission" date="2018-07" db="EMBL/GenBank/DDBJ databases">
        <title>Pseudomonas laoshanensis sp. nov., isolated from soil.</title>
        <authorList>
            <person name="Sun J."/>
            <person name="Yu L."/>
            <person name="Wang M."/>
            <person name="Zhang C."/>
        </authorList>
    </citation>
    <scope>NUCLEOTIDE SEQUENCE [LARGE SCALE GENOMIC DNA]</scope>
    <source>
        <strain evidence="5 6">Y22</strain>
    </source>
</reference>
<name>A0A7V7KV78_9GAMM</name>
<dbReference type="GO" id="GO:0005886">
    <property type="term" value="C:plasma membrane"/>
    <property type="evidence" value="ECO:0007669"/>
    <property type="project" value="TreeGrafter"/>
</dbReference>
<keyword evidence="3" id="KW-0812">Transmembrane</keyword>
<evidence type="ECO:0000256" key="3">
    <source>
        <dbReference type="SAM" id="Phobius"/>
    </source>
</evidence>
<evidence type="ECO:0000313" key="6">
    <source>
        <dbReference type="Proteomes" id="UP000463138"/>
    </source>
</evidence>
<sequence length="232" mass="25638">MNAQWLFSSPAFTSLLLVILVLACTGCLVLFYRTRALILQRDEANSAAEMSLIQLRKATHLDQLTGLLSRQRLTEIAQAEITRSRRYGHPLSVVCMDIDHFNQINRDHSDKVGDAVLTGLARMAQAMTRQSDAICRWNGGAFLLVLPHTSLEQALELGEKLRRQTSEAELLVDNRISVSVGAASLSSKESFESLTRRAENALQQAKSEGRNCSLGHHSAEDAHHLNAQFTGS</sequence>
<dbReference type="GO" id="GO:0043709">
    <property type="term" value="P:cell adhesion involved in single-species biofilm formation"/>
    <property type="evidence" value="ECO:0007669"/>
    <property type="project" value="TreeGrafter"/>
</dbReference>
<dbReference type="OrthoDB" id="9812260at2"/>
<evidence type="ECO:0000313" key="5">
    <source>
        <dbReference type="EMBL" id="KAA0694695.1"/>
    </source>
</evidence>
<proteinExistence type="predicted"/>